<reference evidence="6" key="2">
    <citation type="journal article" date="2022" name="Hortic Res">
        <title>The genome of Dioscorea zingiberensis sheds light on the biosynthesis, origin and evolution of the medicinally important diosgenin saponins.</title>
        <authorList>
            <person name="Li Y."/>
            <person name="Tan C."/>
            <person name="Li Z."/>
            <person name="Guo J."/>
            <person name="Li S."/>
            <person name="Chen X."/>
            <person name="Wang C."/>
            <person name="Dai X."/>
            <person name="Yang H."/>
            <person name="Song W."/>
            <person name="Hou L."/>
            <person name="Xu J."/>
            <person name="Tong Z."/>
            <person name="Xu A."/>
            <person name="Yuan X."/>
            <person name="Wang W."/>
            <person name="Yang Q."/>
            <person name="Chen L."/>
            <person name="Sun Z."/>
            <person name="Wang K."/>
            <person name="Pan B."/>
            <person name="Chen J."/>
            <person name="Bao Y."/>
            <person name="Liu F."/>
            <person name="Qi X."/>
            <person name="Gang D.R."/>
            <person name="Wen J."/>
            <person name="Li J."/>
        </authorList>
    </citation>
    <scope>NUCLEOTIDE SEQUENCE</scope>
    <source>
        <strain evidence="6">Dzin_1.0</strain>
    </source>
</reference>
<dbReference type="InterPro" id="IPR002213">
    <property type="entry name" value="UDP_glucos_trans"/>
</dbReference>
<name>A0A9D5DGS6_9LILI</name>
<evidence type="ECO:0000256" key="1">
    <source>
        <dbReference type="ARBA" id="ARBA00009995"/>
    </source>
</evidence>
<accession>A0A9D5DGS6</accession>
<comment type="caution">
    <text evidence="6">The sequence shown here is derived from an EMBL/GenBank/DDBJ whole genome shotgun (WGS) entry which is preliminary data.</text>
</comment>
<dbReference type="PANTHER" id="PTHR48046:SF6">
    <property type="entry name" value="GLYCOSYLTRANSFERASE"/>
    <property type="match status" value="1"/>
</dbReference>
<gene>
    <name evidence="6" type="ORF">J5N97_007673</name>
</gene>
<dbReference type="EMBL" id="JAGGNH010000001">
    <property type="protein sequence ID" value="KAJ0989317.1"/>
    <property type="molecule type" value="Genomic_DNA"/>
</dbReference>
<dbReference type="PANTHER" id="PTHR48046">
    <property type="entry name" value="UDP-GLYCOSYLTRANSFERASE 72E1"/>
    <property type="match status" value="1"/>
</dbReference>
<dbReference type="Gene3D" id="3.40.50.2000">
    <property type="entry name" value="Glycogen Phosphorylase B"/>
    <property type="match status" value="2"/>
</dbReference>
<evidence type="ECO:0000256" key="4">
    <source>
        <dbReference type="RuleBase" id="RU003718"/>
    </source>
</evidence>
<dbReference type="Proteomes" id="UP001085076">
    <property type="component" value="Miscellaneous, Linkage group lg01"/>
</dbReference>
<dbReference type="AlphaFoldDB" id="A0A9D5DGS6"/>
<evidence type="ECO:0000256" key="2">
    <source>
        <dbReference type="ARBA" id="ARBA00022676"/>
    </source>
</evidence>
<dbReference type="GO" id="GO:0008194">
    <property type="term" value="F:UDP-glycosyltransferase activity"/>
    <property type="evidence" value="ECO:0007669"/>
    <property type="project" value="InterPro"/>
</dbReference>
<dbReference type="SUPFAM" id="SSF53756">
    <property type="entry name" value="UDP-Glycosyltransferase/glycogen phosphorylase"/>
    <property type="match status" value="1"/>
</dbReference>
<sequence length="482" mass="53313">MDADKDVVHVAVLPTPAMGHLIPMAELAKRLVSLHSISVTFITFAENPSIAQKAFLDDLPPTVTSLELPPVSLADLPPDATKLTRTSIATVRSLPALSAIISTLQKSTRLAAFIVDVFTTDALTVSKELGIPSFLFFPSNLLSLSVLLHLPELDSSTTCEYRDLPEPLQLPGCLPVPGTELLQPLQDRSNDAYKWMVHHGKQYRDADGILVNTFRDIEPETAKIMDDEKPPVYLIGPLIQSCSLDVESVNCSSWLDKQPRESVLYVCFGSGGILTCSQLQELACGLEMSGQRFLWVLRSPISDRESSAKYFNTTSIDDPFAFLPEGFLERTKKMGLVVPSWAPQKEVLAHGSTGGFLSHCGWNSTLESLLHGVPMIAWPLFAEQRMNALMLTEGMKVALRPVVATDGIYKREEIARVVMELMEGEQGKRVRELMEGEQGKRVRERVKELQECGTRALMENGESCMVITDLANKWRSTVTDKL</sequence>
<keyword evidence="7" id="KW-1185">Reference proteome</keyword>
<dbReference type="FunFam" id="3.40.50.2000:FF:000054">
    <property type="entry name" value="Glycosyltransferase"/>
    <property type="match status" value="1"/>
</dbReference>
<dbReference type="Pfam" id="PF00201">
    <property type="entry name" value="UDPGT"/>
    <property type="match status" value="1"/>
</dbReference>
<comment type="similarity">
    <text evidence="1 4">Belongs to the UDP-glycosyltransferase family.</text>
</comment>
<organism evidence="6 7">
    <name type="scientific">Dioscorea zingiberensis</name>
    <dbReference type="NCBI Taxonomy" id="325984"/>
    <lineage>
        <taxon>Eukaryota</taxon>
        <taxon>Viridiplantae</taxon>
        <taxon>Streptophyta</taxon>
        <taxon>Embryophyta</taxon>
        <taxon>Tracheophyta</taxon>
        <taxon>Spermatophyta</taxon>
        <taxon>Magnoliopsida</taxon>
        <taxon>Liliopsida</taxon>
        <taxon>Dioscoreales</taxon>
        <taxon>Dioscoreaceae</taxon>
        <taxon>Dioscorea</taxon>
    </lineage>
</organism>
<dbReference type="PROSITE" id="PS00375">
    <property type="entry name" value="UDPGT"/>
    <property type="match status" value="1"/>
</dbReference>
<reference evidence="6" key="1">
    <citation type="submission" date="2021-03" db="EMBL/GenBank/DDBJ databases">
        <authorList>
            <person name="Li Z."/>
            <person name="Yang C."/>
        </authorList>
    </citation>
    <scope>NUCLEOTIDE SEQUENCE</scope>
    <source>
        <strain evidence="6">Dzin_1.0</strain>
        <tissue evidence="6">Leaf</tissue>
    </source>
</reference>
<protein>
    <recommendedName>
        <fullName evidence="5">Glycosyltransferase</fullName>
        <ecNumber evidence="5">2.4.1.-</ecNumber>
    </recommendedName>
</protein>
<evidence type="ECO:0000256" key="5">
    <source>
        <dbReference type="RuleBase" id="RU362057"/>
    </source>
</evidence>
<dbReference type="EC" id="2.4.1.-" evidence="5"/>
<evidence type="ECO:0000256" key="3">
    <source>
        <dbReference type="ARBA" id="ARBA00022679"/>
    </source>
</evidence>
<dbReference type="InterPro" id="IPR035595">
    <property type="entry name" value="UDP_glycos_trans_CS"/>
</dbReference>
<evidence type="ECO:0000313" key="6">
    <source>
        <dbReference type="EMBL" id="KAJ0989317.1"/>
    </source>
</evidence>
<keyword evidence="2 4" id="KW-0328">Glycosyltransferase</keyword>
<dbReference type="OrthoDB" id="5835829at2759"/>
<dbReference type="FunFam" id="3.40.50.2000:FF:000051">
    <property type="entry name" value="Glycosyltransferase"/>
    <property type="match status" value="1"/>
</dbReference>
<proteinExistence type="inferred from homology"/>
<keyword evidence="3 4" id="KW-0808">Transferase</keyword>
<evidence type="ECO:0000313" key="7">
    <source>
        <dbReference type="Proteomes" id="UP001085076"/>
    </source>
</evidence>
<dbReference type="CDD" id="cd03784">
    <property type="entry name" value="GT1_Gtf-like"/>
    <property type="match status" value="1"/>
</dbReference>